<keyword evidence="3" id="KW-1185">Reference proteome</keyword>
<accession>A0A9P6ZVK6</accession>
<dbReference type="EMBL" id="JABBWD010000020">
    <property type="protein sequence ID" value="KAG1777578.1"/>
    <property type="molecule type" value="Genomic_DNA"/>
</dbReference>
<dbReference type="Proteomes" id="UP000714275">
    <property type="component" value="Unassembled WGS sequence"/>
</dbReference>
<gene>
    <name evidence="2" type="ORF">EV702DRAFT_1045318</name>
</gene>
<dbReference type="OrthoDB" id="2689194at2759"/>
<feature type="compositionally biased region" description="Basic and acidic residues" evidence="1">
    <location>
        <begin position="74"/>
        <end position="84"/>
    </location>
</feature>
<evidence type="ECO:0000313" key="2">
    <source>
        <dbReference type="EMBL" id="KAG1777578.1"/>
    </source>
</evidence>
<sequence>MQDLARRMEGIEKDVSTIKHQNVDEDLATDGHVDAEQEKQPCPRWKHANKKKSKEPVPLSSGTYQMSELDTDDKDEKKARKTDVQRAANLSEHEVHAGVPVWETIRPAWRSEEVCLKDFEELDSIREEQPKESRRKMALTRRVNLGNNNNNAPPSIPIFPFMLDSEWHDSYQARGPHAPIAMYEQDPQGFKKPEGQHDKDLTKGNSERANKNGGTACETTRSGGIN</sequence>
<feature type="region of interest" description="Disordered" evidence="1">
    <location>
        <begin position="1"/>
        <end position="91"/>
    </location>
</feature>
<reference evidence="2" key="1">
    <citation type="journal article" date="2020" name="New Phytol.">
        <title>Comparative genomics reveals dynamic genome evolution in host specialist ectomycorrhizal fungi.</title>
        <authorList>
            <person name="Lofgren L.A."/>
            <person name="Nguyen N.H."/>
            <person name="Vilgalys R."/>
            <person name="Ruytinx J."/>
            <person name="Liao H.L."/>
            <person name="Branco S."/>
            <person name="Kuo A."/>
            <person name="LaButti K."/>
            <person name="Lipzen A."/>
            <person name="Andreopoulos W."/>
            <person name="Pangilinan J."/>
            <person name="Riley R."/>
            <person name="Hundley H."/>
            <person name="Na H."/>
            <person name="Barry K."/>
            <person name="Grigoriev I.V."/>
            <person name="Stajich J.E."/>
            <person name="Kennedy P.G."/>
        </authorList>
    </citation>
    <scope>NUCLEOTIDE SEQUENCE</scope>
    <source>
        <strain evidence="2">DOB743</strain>
    </source>
</reference>
<organism evidence="2 3">
    <name type="scientific">Suillus placidus</name>
    <dbReference type="NCBI Taxonomy" id="48579"/>
    <lineage>
        <taxon>Eukaryota</taxon>
        <taxon>Fungi</taxon>
        <taxon>Dikarya</taxon>
        <taxon>Basidiomycota</taxon>
        <taxon>Agaricomycotina</taxon>
        <taxon>Agaricomycetes</taxon>
        <taxon>Agaricomycetidae</taxon>
        <taxon>Boletales</taxon>
        <taxon>Suillineae</taxon>
        <taxon>Suillaceae</taxon>
        <taxon>Suillus</taxon>
    </lineage>
</organism>
<comment type="caution">
    <text evidence="2">The sequence shown here is derived from an EMBL/GenBank/DDBJ whole genome shotgun (WGS) entry which is preliminary data.</text>
</comment>
<feature type="compositionally biased region" description="Basic and acidic residues" evidence="1">
    <location>
        <begin position="189"/>
        <end position="210"/>
    </location>
</feature>
<feature type="region of interest" description="Disordered" evidence="1">
    <location>
        <begin position="172"/>
        <end position="226"/>
    </location>
</feature>
<feature type="compositionally biased region" description="Basic residues" evidence="1">
    <location>
        <begin position="44"/>
        <end position="53"/>
    </location>
</feature>
<feature type="compositionally biased region" description="Basic and acidic residues" evidence="1">
    <location>
        <begin position="1"/>
        <end position="41"/>
    </location>
</feature>
<evidence type="ECO:0000313" key="3">
    <source>
        <dbReference type="Proteomes" id="UP000714275"/>
    </source>
</evidence>
<protein>
    <submittedName>
        <fullName evidence="2">Uncharacterized protein</fullName>
    </submittedName>
</protein>
<proteinExistence type="predicted"/>
<name>A0A9P6ZVK6_9AGAM</name>
<dbReference type="AlphaFoldDB" id="A0A9P6ZVK6"/>
<evidence type="ECO:0000256" key="1">
    <source>
        <dbReference type="SAM" id="MobiDB-lite"/>
    </source>
</evidence>
<feature type="compositionally biased region" description="Polar residues" evidence="1">
    <location>
        <begin position="217"/>
        <end position="226"/>
    </location>
</feature>